<dbReference type="InterPro" id="IPR000477">
    <property type="entry name" value="RT_dom"/>
</dbReference>
<dbReference type="PANTHER" id="PTHR33116">
    <property type="entry name" value="REVERSE TRANSCRIPTASE ZINC-BINDING DOMAIN-CONTAINING PROTEIN-RELATED-RELATED"/>
    <property type="match status" value="1"/>
</dbReference>
<evidence type="ECO:0000313" key="3">
    <source>
        <dbReference type="Proteomes" id="UP000288805"/>
    </source>
</evidence>
<dbReference type="Gene3D" id="3.60.10.10">
    <property type="entry name" value="Endonuclease/exonuclease/phosphatase"/>
    <property type="match status" value="1"/>
</dbReference>
<proteinExistence type="predicted"/>
<reference evidence="2 3" key="1">
    <citation type="journal article" date="2018" name="PLoS Genet.">
        <title>Population sequencing reveals clonal diversity and ancestral inbreeding in the grapevine cultivar Chardonnay.</title>
        <authorList>
            <person name="Roach M.J."/>
            <person name="Johnson D.L."/>
            <person name="Bohlmann J."/>
            <person name="van Vuuren H.J."/>
            <person name="Jones S.J."/>
            <person name="Pretorius I.S."/>
            <person name="Schmidt S.A."/>
            <person name="Borneman A.R."/>
        </authorList>
    </citation>
    <scope>NUCLEOTIDE SEQUENCE [LARGE SCALE GENOMIC DNA]</scope>
    <source>
        <strain evidence="3">cv. Chardonnay</strain>
        <tissue evidence="2">Leaf</tissue>
    </source>
</reference>
<dbReference type="InterPro" id="IPR036691">
    <property type="entry name" value="Endo/exonu/phosph_ase_sf"/>
</dbReference>
<keyword evidence="2" id="KW-0808">Transferase</keyword>
<dbReference type="PANTHER" id="PTHR33116:SF78">
    <property type="entry name" value="OS12G0587133 PROTEIN"/>
    <property type="match status" value="1"/>
</dbReference>
<dbReference type="CDD" id="cd01650">
    <property type="entry name" value="RT_nLTR_like"/>
    <property type="match status" value="1"/>
</dbReference>
<dbReference type="SUPFAM" id="SSF56219">
    <property type="entry name" value="DNase I-like"/>
    <property type="match status" value="1"/>
</dbReference>
<evidence type="ECO:0000313" key="2">
    <source>
        <dbReference type="EMBL" id="RVW45600.1"/>
    </source>
</evidence>
<dbReference type="InterPro" id="IPR043502">
    <property type="entry name" value="DNA/RNA_pol_sf"/>
</dbReference>
<keyword evidence="2" id="KW-0548">Nucleotidyltransferase</keyword>
<sequence>MEAELMVVQVEVAMELTPHRWRVTDEALMEEASRYYVGPISPSDLGLWGSSFSSSFWGHAEAVGVLEGLDYGAEGELGRFEPSVGRNRAASAFGDWSGHSWDSGDAEKGDGLALVPVGEDFTSPFEKRSAYHIEEGRSEEGWSSSSLARFSRCLGMPTEGFEEEILYFLRRMKGRIEQKGKEGVTRKTSLKSSKSSSKLKKLEWTVSYKKANMGSSVGIFRGASGSGTIGWWSWWAGKKGFSILCRFKNCVDGVVWVFTGVYGPVCGRDREEFWEELGSIKGLWSDPWCVEGDFNLVRFPEERNKGGGLIASMRRFSEVLEDLELRDYPLMGGPFTWKGRLNNQVQSRLDRFLVTDNWDNLFNGAVQGILPRPVSDHFPVLLEGGGLKRGSSPSDLRICGWRRRIWNKEEFGLVEAKKGEALKQIEYWDEKEKYAALNIEECEARNEARESDKSWVMKEEIFLRRNWLSKLKVNGCWHSEENNLKYSVVGAFQELYQEEKGWRPSIDGIFFMRLDNSEAEGLENPFSEEEVFAALTDLGKDKAPGRMALQWRFGFLVPKKEGAEDLKDFKPISLVGSLYKLLAKVLANRIKKVMGKVISEPLNAFVEGRQILDAVLIANEVVDSRLKSNQEGVMCKLDIEKAYDHVCWKFLLVVLKQMGFGERWIKWIKWCISTVRYSILINGSPSGFFQSSRGLRQGDPLSPYLFVIVMEVFSCLMRRVISGGFLSRWRVRGRGGEGILISHLLFANDTLVFWLKVNLEKSELIPVGRVNDIEDLALELGCKVGGLPSSYLGLPLGAPFKSEVVWDSVEERFRKRLAMWKRQYISKGEILTLIQSTLSSLSVYFMSLFLLPRKVRKKGGLGVRNLALMNKALLGKWNWRFTIESEALWKQVISHKYGVEEGGWCTQAESGRHGVGLWKAIRKEWLGMHSSLAFRVGNGRRVRFWKDKWCGDEPLYESFPSLFAISLAKDVWFMLKIQAFRVQRENEDEVVWTASRSGDFSVKSLYSTLEPGGSALFPYVEMVDHLLLHCIKTRALWNLLFSLFGVAWVLSGTVKETLLGWHGAFVGKIRKKAWQMAPLCIFWSIGSCKQASNAVFLGLNTNLEKSELIPIGRIANVEKLALRVRMQGLSLRYVVGDILLKEKHFQNESYKERMERKEVFLDLEELVELLRCKVGSFLTTYIGLPLEAPYKSSKVWERWKSISKKEGRNYIGKNPKELPLGKGDFALTSHIGKVKEQEDFCPVPLRYTRAKRCSPIYEEYHLESLRTSQGEFFRLESIMGKDLNIESGGEEGWSLENKCFLCHIEEETINYILLHCVKARVL</sequence>
<dbReference type="SUPFAM" id="SSF56672">
    <property type="entry name" value="DNA/RNA polymerases"/>
    <property type="match status" value="1"/>
</dbReference>
<dbReference type="Pfam" id="PF00078">
    <property type="entry name" value="RVT_1"/>
    <property type="match status" value="1"/>
</dbReference>
<dbReference type="Proteomes" id="UP000288805">
    <property type="component" value="Unassembled WGS sequence"/>
</dbReference>
<feature type="domain" description="Reverse transcriptase" evidence="1">
    <location>
        <begin position="538"/>
        <end position="796"/>
    </location>
</feature>
<gene>
    <name evidence="2" type="primary">LIN1_312</name>
    <name evidence="2" type="ORF">CK203_091545</name>
</gene>
<keyword evidence="2" id="KW-0695">RNA-directed DNA polymerase</keyword>
<organism evidence="2 3">
    <name type="scientific">Vitis vinifera</name>
    <name type="common">Grape</name>
    <dbReference type="NCBI Taxonomy" id="29760"/>
    <lineage>
        <taxon>Eukaryota</taxon>
        <taxon>Viridiplantae</taxon>
        <taxon>Streptophyta</taxon>
        <taxon>Embryophyta</taxon>
        <taxon>Tracheophyta</taxon>
        <taxon>Spermatophyta</taxon>
        <taxon>Magnoliopsida</taxon>
        <taxon>eudicotyledons</taxon>
        <taxon>Gunneridae</taxon>
        <taxon>Pentapetalae</taxon>
        <taxon>rosids</taxon>
        <taxon>Vitales</taxon>
        <taxon>Vitaceae</taxon>
        <taxon>Viteae</taxon>
        <taxon>Vitis</taxon>
    </lineage>
</organism>
<protein>
    <submittedName>
        <fullName evidence="2">LINE-1 reverse transcriptase-like</fullName>
    </submittedName>
</protein>
<dbReference type="PROSITE" id="PS50878">
    <property type="entry name" value="RT_POL"/>
    <property type="match status" value="1"/>
</dbReference>
<comment type="caution">
    <text evidence="2">The sequence shown here is derived from an EMBL/GenBank/DDBJ whole genome shotgun (WGS) entry which is preliminary data.</text>
</comment>
<dbReference type="EMBL" id="QGNW01001323">
    <property type="protein sequence ID" value="RVW45600.1"/>
    <property type="molecule type" value="Genomic_DNA"/>
</dbReference>
<accession>A0A438EDN2</accession>
<name>A0A438EDN2_VITVI</name>
<evidence type="ECO:0000259" key="1">
    <source>
        <dbReference type="PROSITE" id="PS50878"/>
    </source>
</evidence>
<dbReference type="GO" id="GO:0003964">
    <property type="term" value="F:RNA-directed DNA polymerase activity"/>
    <property type="evidence" value="ECO:0007669"/>
    <property type="project" value="UniProtKB-KW"/>
</dbReference>